<protein>
    <submittedName>
        <fullName evidence="4">Uncharacterized protein LOC105223607</fullName>
    </submittedName>
</protein>
<proteinExistence type="predicted"/>
<dbReference type="InParanoid" id="A0A6I9UQS7"/>
<dbReference type="KEGG" id="bdr:105223607"/>
<name>A0A6I9UQS7_BACDO</name>
<accession>A0A6I9UQS7</accession>
<dbReference type="GeneID" id="105223607"/>
<dbReference type="AlphaFoldDB" id="A0A6I9UQS7"/>
<gene>
    <name evidence="4" type="primary">LOC105223607</name>
</gene>
<reference evidence="4" key="1">
    <citation type="submission" date="2025-08" db="UniProtKB">
        <authorList>
            <consortium name="RefSeq"/>
        </authorList>
    </citation>
    <scope>IDENTIFICATION</scope>
    <source>
        <tissue evidence="4">Adult</tissue>
    </source>
</reference>
<evidence type="ECO:0000256" key="2">
    <source>
        <dbReference type="SAM" id="SignalP"/>
    </source>
</evidence>
<dbReference type="OrthoDB" id="8056006at2759"/>
<feature type="region of interest" description="Disordered" evidence="1">
    <location>
        <begin position="142"/>
        <end position="173"/>
    </location>
</feature>
<evidence type="ECO:0000313" key="4">
    <source>
        <dbReference type="RefSeq" id="XP_011199666.2"/>
    </source>
</evidence>
<evidence type="ECO:0000313" key="3">
    <source>
        <dbReference type="Proteomes" id="UP001652620"/>
    </source>
</evidence>
<feature type="signal peptide" evidence="2">
    <location>
        <begin position="1"/>
        <end position="17"/>
    </location>
</feature>
<feature type="chain" id="PRO_5046612538" evidence="2">
    <location>
        <begin position="18"/>
        <end position="173"/>
    </location>
</feature>
<dbReference type="Proteomes" id="UP001652620">
    <property type="component" value="Chromosome 5"/>
</dbReference>
<evidence type="ECO:0000256" key="1">
    <source>
        <dbReference type="SAM" id="MobiDB-lite"/>
    </source>
</evidence>
<keyword evidence="2" id="KW-0732">Signal</keyword>
<dbReference type="RefSeq" id="XP_011199666.2">
    <property type="nucleotide sequence ID" value="XM_011201364.4"/>
</dbReference>
<organism evidence="3 4">
    <name type="scientific">Bactrocera dorsalis</name>
    <name type="common">Oriental fruit fly</name>
    <name type="synonym">Dacus dorsalis</name>
    <dbReference type="NCBI Taxonomy" id="27457"/>
    <lineage>
        <taxon>Eukaryota</taxon>
        <taxon>Metazoa</taxon>
        <taxon>Ecdysozoa</taxon>
        <taxon>Arthropoda</taxon>
        <taxon>Hexapoda</taxon>
        <taxon>Insecta</taxon>
        <taxon>Pterygota</taxon>
        <taxon>Neoptera</taxon>
        <taxon>Endopterygota</taxon>
        <taxon>Diptera</taxon>
        <taxon>Brachycera</taxon>
        <taxon>Muscomorpha</taxon>
        <taxon>Tephritoidea</taxon>
        <taxon>Tephritidae</taxon>
        <taxon>Bactrocera</taxon>
        <taxon>Bactrocera</taxon>
    </lineage>
</organism>
<keyword evidence="3" id="KW-1185">Reference proteome</keyword>
<sequence length="173" mass="16895">MQRFICAFFSVLALAHALPYGGGSSSSSGSYGGSSSGGYGAPASAPSYTSGDVIVSQEPAVLYNIPAPSAWNLSPAAAAGPVLTPVDARTISGSGTASSLIGISSRPSAIAAAASANVPLNAGSYKLLIVPSYEVPNIVGPEPAVPKSPAGGSRAQGYGGQGYSAPASQVVSY</sequence>